<gene>
    <name evidence="2" type="ORF">RESH_01078</name>
</gene>
<dbReference type="AlphaFoldDB" id="M5SA88"/>
<evidence type="ECO:0000313" key="3">
    <source>
        <dbReference type="Proteomes" id="UP000011996"/>
    </source>
</evidence>
<accession>M5SA88</accession>
<feature type="compositionally biased region" description="Basic residues" evidence="1">
    <location>
        <begin position="10"/>
        <end position="21"/>
    </location>
</feature>
<sequence>MYLATEPMLRKKRGVPTKRRAFASVGGPGISPNAM</sequence>
<proteinExistence type="predicted"/>
<feature type="region of interest" description="Disordered" evidence="1">
    <location>
        <begin position="1"/>
        <end position="35"/>
    </location>
</feature>
<organism evidence="2 3">
    <name type="scientific">Rhodopirellula europaea SH398</name>
    <dbReference type="NCBI Taxonomy" id="1263868"/>
    <lineage>
        <taxon>Bacteria</taxon>
        <taxon>Pseudomonadati</taxon>
        <taxon>Planctomycetota</taxon>
        <taxon>Planctomycetia</taxon>
        <taxon>Pirellulales</taxon>
        <taxon>Pirellulaceae</taxon>
        <taxon>Rhodopirellula</taxon>
    </lineage>
</organism>
<evidence type="ECO:0000256" key="1">
    <source>
        <dbReference type="SAM" id="MobiDB-lite"/>
    </source>
</evidence>
<reference evidence="2 3" key="1">
    <citation type="journal article" date="2013" name="Mar. Genomics">
        <title>Expression of sulfatases in Rhodopirellula baltica and the diversity of sulfatases in the genus Rhodopirellula.</title>
        <authorList>
            <person name="Wegner C.E."/>
            <person name="Richter-Heitmann T."/>
            <person name="Klindworth A."/>
            <person name="Klockow C."/>
            <person name="Richter M."/>
            <person name="Achstetter T."/>
            <person name="Glockner F.O."/>
            <person name="Harder J."/>
        </authorList>
    </citation>
    <scope>NUCLEOTIDE SEQUENCE [LARGE SCALE GENOMIC DNA]</scope>
    <source>
        <strain evidence="2 3">SH398</strain>
    </source>
</reference>
<comment type="caution">
    <text evidence="2">The sequence shown here is derived from an EMBL/GenBank/DDBJ whole genome shotgun (WGS) entry which is preliminary data.</text>
</comment>
<dbReference type="Proteomes" id="UP000011996">
    <property type="component" value="Unassembled WGS sequence"/>
</dbReference>
<evidence type="ECO:0000313" key="2">
    <source>
        <dbReference type="EMBL" id="EMI28401.1"/>
    </source>
</evidence>
<dbReference type="EMBL" id="ANOF01000039">
    <property type="protein sequence ID" value="EMI28401.1"/>
    <property type="molecule type" value="Genomic_DNA"/>
</dbReference>
<protein>
    <submittedName>
        <fullName evidence="2">Uncharacterized protein</fullName>
    </submittedName>
</protein>
<name>M5SA88_9BACT</name>